<dbReference type="AlphaFoldDB" id="A0AB39R4S7"/>
<feature type="region of interest" description="Disordered" evidence="1">
    <location>
        <begin position="89"/>
        <end position="116"/>
    </location>
</feature>
<organism evidence="2">
    <name type="scientific">Streptomyces sp. R39</name>
    <dbReference type="NCBI Taxonomy" id="3238631"/>
    <lineage>
        <taxon>Bacteria</taxon>
        <taxon>Bacillati</taxon>
        <taxon>Actinomycetota</taxon>
        <taxon>Actinomycetes</taxon>
        <taxon>Kitasatosporales</taxon>
        <taxon>Streptomycetaceae</taxon>
        <taxon>Streptomyces</taxon>
    </lineage>
</organism>
<protein>
    <submittedName>
        <fullName evidence="2">Uncharacterized protein</fullName>
    </submittedName>
</protein>
<feature type="compositionally biased region" description="Basic and acidic residues" evidence="1">
    <location>
        <begin position="89"/>
        <end position="103"/>
    </location>
</feature>
<evidence type="ECO:0000256" key="1">
    <source>
        <dbReference type="SAM" id="MobiDB-lite"/>
    </source>
</evidence>
<geneLocation type="plasmid" evidence="2">
    <name>unnamed1</name>
</geneLocation>
<keyword evidence="2" id="KW-0614">Plasmid</keyword>
<name>A0AB39R4S7_9ACTN</name>
<gene>
    <name evidence="2" type="ORF">AB5J52_48055</name>
</gene>
<accession>A0AB39R4S7</accession>
<dbReference type="EMBL" id="CP163442">
    <property type="protein sequence ID" value="XDQ49889.1"/>
    <property type="molecule type" value="Genomic_DNA"/>
</dbReference>
<sequence>MPDIKADKIGLETGTYHLPCGCRIFVKFPGGHIHFEHGGAKCPELSALWSAYWASCRNGHSWTSLNNYLACLRHVGAWTGRLGTIAHERDRYPNPADSLDHPTDPAASEEDPHGLV</sequence>
<reference evidence="2" key="1">
    <citation type="submission" date="2024-07" db="EMBL/GenBank/DDBJ databases">
        <authorList>
            <person name="Yu S.T."/>
        </authorList>
    </citation>
    <scope>NUCLEOTIDE SEQUENCE</scope>
    <source>
        <strain evidence="2">R39</strain>
        <plasmid evidence="2">unnamed1</plasmid>
    </source>
</reference>
<proteinExistence type="predicted"/>
<evidence type="ECO:0000313" key="2">
    <source>
        <dbReference type="EMBL" id="XDQ49889.1"/>
    </source>
</evidence>
<dbReference type="RefSeq" id="WP_369228416.1">
    <property type="nucleotide sequence ID" value="NZ_CP163442.1"/>
</dbReference>